<dbReference type="Pfam" id="PF18962">
    <property type="entry name" value="Por_Secre_tail"/>
    <property type="match status" value="1"/>
</dbReference>
<gene>
    <name evidence="7" type="ORF">BC748_1942</name>
</gene>
<comment type="caution">
    <text evidence="7">The sequence shown here is derived from an EMBL/GenBank/DDBJ whole genome shotgun (WGS) entry which is preliminary data.</text>
</comment>
<dbReference type="Gene3D" id="3.40.390.10">
    <property type="entry name" value="Collagenase (Catalytic Domain)"/>
    <property type="match status" value="1"/>
</dbReference>
<dbReference type="Proteomes" id="UP000295260">
    <property type="component" value="Unassembled WGS sequence"/>
</dbReference>
<evidence type="ECO:0000313" key="8">
    <source>
        <dbReference type="Proteomes" id="UP000295260"/>
    </source>
</evidence>
<dbReference type="PROSITE" id="PS51829">
    <property type="entry name" value="P_HOMO_B"/>
    <property type="match status" value="1"/>
</dbReference>
<dbReference type="InterPro" id="IPR008979">
    <property type="entry name" value="Galactose-bd-like_sf"/>
</dbReference>
<feature type="domain" description="P/Homo B" evidence="6">
    <location>
        <begin position="845"/>
        <end position="999"/>
    </location>
</feature>
<dbReference type="Pfam" id="PF01483">
    <property type="entry name" value="P_proprotein"/>
    <property type="match status" value="1"/>
</dbReference>
<sequence length="1088" mass="116410">MRKKLLIILFFFNLIAFAQDNLSWKSINSREITPNKTAARDNFASEFSLYQVPVNDIQQKLKQSPNRLITKISNVIISIPNISGQMERFQMFEFSNFDPQLQAQFPEIRSYVGIGLDDKHAKIRMSSDPSGMQGMIFRADKTNEFFEPYSIDRTIYAVYESSRNKGELPFVCSTEDKAISNELNRQSQTLQRSSSGELLTFRLALSCNGEYTQFFGGTVAQALAAMNATLTRVNGVFEKDLAIHMDLIPNNNVLVYTNPANDPYTTIGNWNAQLQSTLTNVIGEANYDIGHMFGSNGGGGSAGCIGCVCDDGIKGSGKTAPSNGVPAGDTFDIDFVIHEMGHQLGANHTYSHIVEGSGVNVEPGSGSTIMGYAGITSRDVQANSNAYFVYASIKQIQDNMIGKTCPVRVNLSNNTPTANAGLDYTIPKSTPFILTGQATDADGDALTYCWEQNDSATTEIGAQSAASSTKVGGPNWRSFTPTTSPSRYFPQLSRVIANSSTTLGLEIITEALSSVARTLNFVFTVRDNFAGAGQTNSDAMTVTVNGTAGPFTVSSPNTAVSWIVGSNQNVTWNVAGTTANGVNAEFVDIYLSTNGGNTFPILLASKVPNDGSEVVTVPNNVGTANRVMIQGYKHIFYDMSNTNFTITAPTSDFGVSFNRLPGEQNKDVCTGSSVSYVIDYATYAGFSGNTTFAVSGEPAGSTVTFSPSSISGNGTVTMTISNLTNSTPNFYSMVVTAISGATIKTVPFYADLLNSNFATSVLVSPANNAIGQNVNLNLTWQTDLNATQYQVQVATDENFTNIVTSGTSSTTSFNVAGLAQATAYYWRISPANPACSGVFSAPNLFKTGQITCTDFTSVNIPITISSAPNVTVNSTLNIPTTGVISDVNASVTINHTYVNDITVTLISPSGTQVQLLARPCTEQPLANINATFNDTGTALVCGSVSPVISGNVIPTQTLSAFNGQQMSGNWTLRVLDSIQGDGGAITGWSLNICNITAVPLGVNDNSLQNFALYPNPNTGSFTISFTSNNSEKVTVGVFDIQGRSVFNKQYQNNGLFNENMQVDNIQSGVYLVKVQNGSKQLTKKIVIE</sequence>
<dbReference type="EMBL" id="SNXR01000014">
    <property type="protein sequence ID" value="TDP58712.1"/>
    <property type="molecule type" value="Genomic_DNA"/>
</dbReference>
<accession>A0A4V3CS02</accession>
<evidence type="ECO:0000313" key="7">
    <source>
        <dbReference type="EMBL" id="TDP58712.1"/>
    </source>
</evidence>
<evidence type="ECO:0000259" key="6">
    <source>
        <dbReference type="PROSITE" id="PS51829"/>
    </source>
</evidence>
<dbReference type="InterPro" id="IPR024079">
    <property type="entry name" value="MetalloPept_cat_dom_sf"/>
</dbReference>
<reference evidence="7 8" key="1">
    <citation type="submission" date="2019-03" db="EMBL/GenBank/DDBJ databases">
        <title>Genomic Encyclopedia of Archaeal and Bacterial Type Strains, Phase II (KMG-II): from individual species to whole genera.</title>
        <authorList>
            <person name="Goeker M."/>
        </authorList>
    </citation>
    <scope>NUCLEOTIDE SEQUENCE [LARGE SCALE GENOMIC DNA]</scope>
    <source>
        <strain evidence="7 8">DSM 25687</strain>
    </source>
</reference>
<dbReference type="InterPro" id="IPR003961">
    <property type="entry name" value="FN3_dom"/>
</dbReference>
<dbReference type="InterPro" id="IPR036116">
    <property type="entry name" value="FN3_sf"/>
</dbReference>
<evidence type="ECO:0000256" key="4">
    <source>
        <dbReference type="SAM" id="SignalP"/>
    </source>
</evidence>
<evidence type="ECO:0000256" key="3">
    <source>
        <dbReference type="ARBA" id="ARBA00022801"/>
    </source>
</evidence>
<organism evidence="7 8">
    <name type="scientific">Flavobacterium dankookense</name>
    <dbReference type="NCBI Taxonomy" id="706186"/>
    <lineage>
        <taxon>Bacteria</taxon>
        <taxon>Pseudomonadati</taxon>
        <taxon>Bacteroidota</taxon>
        <taxon>Flavobacteriia</taxon>
        <taxon>Flavobacteriales</taxon>
        <taxon>Flavobacteriaceae</taxon>
        <taxon>Flavobacterium</taxon>
    </lineage>
</organism>
<dbReference type="GO" id="GO:0006508">
    <property type="term" value="P:proteolysis"/>
    <property type="evidence" value="ECO:0007669"/>
    <property type="project" value="UniProtKB-KW"/>
</dbReference>
<keyword evidence="3" id="KW-0378">Hydrolase</keyword>
<dbReference type="GO" id="GO:0008237">
    <property type="term" value="F:metallopeptidase activity"/>
    <property type="evidence" value="ECO:0007669"/>
    <property type="project" value="InterPro"/>
</dbReference>
<evidence type="ECO:0000256" key="2">
    <source>
        <dbReference type="ARBA" id="ARBA00022729"/>
    </source>
</evidence>
<keyword evidence="1" id="KW-0645">Protease</keyword>
<dbReference type="InterPro" id="IPR002884">
    <property type="entry name" value="P_dom"/>
</dbReference>
<dbReference type="AlphaFoldDB" id="A0A4V3CS02"/>
<dbReference type="Gene3D" id="2.60.120.260">
    <property type="entry name" value="Galactose-binding domain-like"/>
    <property type="match status" value="1"/>
</dbReference>
<proteinExistence type="predicted"/>
<keyword evidence="8" id="KW-1185">Reference proteome</keyword>
<feature type="chain" id="PRO_5020799928" evidence="4">
    <location>
        <begin position="19"/>
        <end position="1088"/>
    </location>
</feature>
<dbReference type="NCBIfam" id="TIGR04183">
    <property type="entry name" value="Por_Secre_tail"/>
    <property type="match status" value="1"/>
</dbReference>
<evidence type="ECO:0000256" key="1">
    <source>
        <dbReference type="ARBA" id="ARBA00022670"/>
    </source>
</evidence>
<dbReference type="RefSeq" id="WP_133533210.1">
    <property type="nucleotide sequence ID" value="NZ_SNXR01000014.1"/>
</dbReference>
<dbReference type="InterPro" id="IPR026444">
    <property type="entry name" value="Secre_tail"/>
</dbReference>
<dbReference type="OrthoDB" id="9792152at2"/>
<dbReference type="PROSITE" id="PS50853">
    <property type="entry name" value="FN3"/>
    <property type="match status" value="1"/>
</dbReference>
<dbReference type="Pfam" id="PF13583">
    <property type="entry name" value="Reprolysin_4"/>
    <property type="match status" value="1"/>
</dbReference>
<dbReference type="SUPFAM" id="SSF49265">
    <property type="entry name" value="Fibronectin type III"/>
    <property type="match status" value="1"/>
</dbReference>
<dbReference type="SUPFAM" id="SSF55486">
    <property type="entry name" value="Metalloproteases ('zincins'), catalytic domain"/>
    <property type="match status" value="1"/>
</dbReference>
<feature type="domain" description="Fibronectin type-III" evidence="5">
    <location>
        <begin position="761"/>
        <end position="850"/>
    </location>
</feature>
<dbReference type="Gene3D" id="2.60.40.10">
    <property type="entry name" value="Immunoglobulins"/>
    <property type="match status" value="2"/>
</dbReference>
<dbReference type="GO" id="GO:0004252">
    <property type="term" value="F:serine-type endopeptidase activity"/>
    <property type="evidence" value="ECO:0007669"/>
    <property type="project" value="InterPro"/>
</dbReference>
<evidence type="ECO:0000259" key="5">
    <source>
        <dbReference type="PROSITE" id="PS50853"/>
    </source>
</evidence>
<protein>
    <submittedName>
        <fullName evidence="7">Putative secreted protein (Por secretion system target)</fullName>
    </submittedName>
</protein>
<dbReference type="InterPro" id="IPR013783">
    <property type="entry name" value="Ig-like_fold"/>
</dbReference>
<keyword evidence="2 4" id="KW-0732">Signal</keyword>
<dbReference type="SUPFAM" id="SSF49785">
    <property type="entry name" value="Galactose-binding domain-like"/>
    <property type="match status" value="1"/>
</dbReference>
<name>A0A4V3CS02_9FLAO</name>
<feature type="signal peptide" evidence="4">
    <location>
        <begin position="1"/>
        <end position="18"/>
    </location>
</feature>